<reference evidence="3" key="1">
    <citation type="journal article" date="2019" name="Int. J. Syst. Evol. Microbiol.">
        <title>The Global Catalogue of Microorganisms (GCM) 10K type strain sequencing project: providing services to taxonomists for standard genome sequencing and annotation.</title>
        <authorList>
            <consortium name="The Broad Institute Genomics Platform"/>
            <consortium name="The Broad Institute Genome Sequencing Center for Infectious Disease"/>
            <person name="Wu L."/>
            <person name="Ma J."/>
        </authorList>
    </citation>
    <scope>NUCLEOTIDE SEQUENCE [LARGE SCALE GENOMIC DNA]</scope>
    <source>
        <strain evidence="3">JCM 14370</strain>
    </source>
</reference>
<dbReference type="EMBL" id="BMOD01000022">
    <property type="protein sequence ID" value="GGJ51267.1"/>
    <property type="molecule type" value="Genomic_DNA"/>
</dbReference>
<evidence type="ECO:0000256" key="1">
    <source>
        <dbReference type="SAM" id="SignalP"/>
    </source>
</evidence>
<keyword evidence="3" id="KW-1185">Reference proteome</keyword>
<organism evidence="2 3">
    <name type="scientific">Deinococcus roseus</name>
    <dbReference type="NCBI Taxonomy" id="392414"/>
    <lineage>
        <taxon>Bacteria</taxon>
        <taxon>Thermotogati</taxon>
        <taxon>Deinococcota</taxon>
        <taxon>Deinococci</taxon>
        <taxon>Deinococcales</taxon>
        <taxon>Deinococcaceae</taxon>
        <taxon>Deinococcus</taxon>
    </lineage>
</organism>
<sequence length="141" mass="15096">MLKPTLVVALLVGTLAQAAGITNATISKELVKAGKLKTQSNPFCQALSKTNSEKVTAYVAPQAFKEFQGALLKFSLEKADASAGGKAKKNPLLKRHNEWVDEGDGSYSMMFSAFGSKTFDPSLVVYIKAAGKNTHVCTLIR</sequence>
<protein>
    <submittedName>
        <fullName evidence="2">Uncharacterized protein</fullName>
    </submittedName>
</protein>
<proteinExistence type="predicted"/>
<feature type="signal peptide" evidence="1">
    <location>
        <begin position="1"/>
        <end position="18"/>
    </location>
</feature>
<comment type="caution">
    <text evidence="2">The sequence shown here is derived from an EMBL/GenBank/DDBJ whole genome shotgun (WGS) entry which is preliminary data.</text>
</comment>
<dbReference type="Proteomes" id="UP000632222">
    <property type="component" value="Unassembled WGS sequence"/>
</dbReference>
<name>A0ABQ2DCP8_9DEIO</name>
<evidence type="ECO:0000313" key="2">
    <source>
        <dbReference type="EMBL" id="GGJ51267.1"/>
    </source>
</evidence>
<evidence type="ECO:0000313" key="3">
    <source>
        <dbReference type="Proteomes" id="UP000632222"/>
    </source>
</evidence>
<gene>
    <name evidence="2" type="ORF">GCM10008938_41610</name>
</gene>
<accession>A0ABQ2DCP8</accession>
<dbReference type="RefSeq" id="WP_189006328.1">
    <property type="nucleotide sequence ID" value="NZ_BMOD01000022.1"/>
</dbReference>
<feature type="chain" id="PRO_5046888228" evidence="1">
    <location>
        <begin position="19"/>
        <end position="141"/>
    </location>
</feature>
<keyword evidence="1" id="KW-0732">Signal</keyword>